<dbReference type="InterPro" id="IPR011333">
    <property type="entry name" value="SKP1/BTB/POZ_sf"/>
</dbReference>
<keyword evidence="7" id="KW-0851">Voltage-gated channel</keyword>
<evidence type="ECO:0000256" key="6">
    <source>
        <dbReference type="ARBA" id="ARBA00022826"/>
    </source>
</evidence>
<feature type="domain" description="Potassium channel tetramerisation-type BTB" evidence="15">
    <location>
        <begin position="74"/>
        <end position="170"/>
    </location>
</feature>
<accession>A0A8C4PX24</accession>
<reference evidence="16" key="1">
    <citation type="submission" date="2025-08" db="UniProtKB">
        <authorList>
            <consortium name="Ensembl"/>
        </authorList>
    </citation>
    <scope>IDENTIFICATION</scope>
</reference>
<feature type="transmembrane region" description="Helical" evidence="13">
    <location>
        <begin position="225"/>
        <end position="247"/>
    </location>
</feature>
<keyword evidence="9 13" id="KW-1133">Transmembrane helix</keyword>
<dbReference type="InterPro" id="IPR003968">
    <property type="entry name" value="K_chnl_volt-dep_Kv"/>
</dbReference>
<dbReference type="OMA" id="FYNEMVY"/>
<comment type="subcellular location">
    <subcellularLocation>
        <location evidence="1">Cell membrane</location>
        <topology evidence="1">Multi-pass membrane protein</topology>
    </subcellularLocation>
</comment>
<evidence type="ECO:0000256" key="13">
    <source>
        <dbReference type="SAM" id="Phobius"/>
    </source>
</evidence>
<dbReference type="AlphaFoldDB" id="A0A8C4PX24"/>
<dbReference type="GeneTree" id="ENSGT00940000159658"/>
<keyword evidence="2" id="KW-0813">Transport</keyword>
<keyword evidence="8" id="KW-0630">Potassium</keyword>
<dbReference type="InterPro" id="IPR005821">
    <property type="entry name" value="Ion_trans_dom"/>
</dbReference>
<dbReference type="GO" id="GO:0051260">
    <property type="term" value="P:protein homooligomerization"/>
    <property type="evidence" value="ECO:0007669"/>
    <property type="project" value="InterPro"/>
</dbReference>
<feature type="transmembrane region" description="Helical" evidence="13">
    <location>
        <begin position="368"/>
        <end position="388"/>
    </location>
</feature>
<dbReference type="InterPro" id="IPR003971">
    <property type="entry name" value="K_chnl_volt-dep_Kv5/Kv9"/>
</dbReference>
<dbReference type="PRINTS" id="PR01494">
    <property type="entry name" value="KV9CHANNEL"/>
</dbReference>
<dbReference type="PRINTS" id="PR00169">
    <property type="entry name" value="KCHANNEL"/>
</dbReference>
<organism evidence="16 17">
    <name type="scientific">Eptatretus burgeri</name>
    <name type="common">Inshore hagfish</name>
    <dbReference type="NCBI Taxonomy" id="7764"/>
    <lineage>
        <taxon>Eukaryota</taxon>
        <taxon>Metazoa</taxon>
        <taxon>Chordata</taxon>
        <taxon>Craniata</taxon>
        <taxon>Vertebrata</taxon>
        <taxon>Cyclostomata</taxon>
        <taxon>Myxini</taxon>
        <taxon>Myxiniformes</taxon>
        <taxon>Myxinidae</taxon>
        <taxon>Eptatretinae</taxon>
        <taxon>Eptatretus</taxon>
    </lineage>
</organism>
<evidence type="ECO:0000256" key="1">
    <source>
        <dbReference type="ARBA" id="ARBA00004651"/>
    </source>
</evidence>
<dbReference type="PANTHER" id="PTHR11537:SF91">
    <property type="entry name" value="POTASSIUM VOLTAGE-GATED CHANNEL SUBFAMILY G MEMBER 3"/>
    <property type="match status" value="1"/>
</dbReference>
<evidence type="ECO:0000313" key="17">
    <source>
        <dbReference type="Proteomes" id="UP000694388"/>
    </source>
</evidence>
<evidence type="ECO:0000259" key="15">
    <source>
        <dbReference type="Pfam" id="PF02214"/>
    </source>
</evidence>
<evidence type="ECO:0000256" key="7">
    <source>
        <dbReference type="ARBA" id="ARBA00022882"/>
    </source>
</evidence>
<name>A0A8C4PX24_EPTBU</name>
<dbReference type="SUPFAM" id="SSF81324">
    <property type="entry name" value="Voltage-gated potassium channels"/>
    <property type="match status" value="1"/>
</dbReference>
<keyword evidence="10" id="KW-0406">Ion transport</keyword>
<evidence type="ECO:0000256" key="3">
    <source>
        <dbReference type="ARBA" id="ARBA00022475"/>
    </source>
</evidence>
<evidence type="ECO:0000256" key="4">
    <source>
        <dbReference type="ARBA" id="ARBA00022538"/>
    </source>
</evidence>
<dbReference type="Proteomes" id="UP000694388">
    <property type="component" value="Unplaced"/>
</dbReference>
<proteinExistence type="predicted"/>
<keyword evidence="4" id="KW-0633">Potassium transport</keyword>
<dbReference type="Gene3D" id="1.10.287.70">
    <property type="match status" value="1"/>
</dbReference>
<keyword evidence="6" id="KW-0631">Potassium channel</keyword>
<feature type="transmembrane region" description="Helical" evidence="13">
    <location>
        <begin position="432"/>
        <end position="456"/>
    </location>
</feature>
<evidence type="ECO:0000256" key="12">
    <source>
        <dbReference type="ARBA" id="ARBA00023303"/>
    </source>
</evidence>
<dbReference type="PANTHER" id="PTHR11537">
    <property type="entry name" value="VOLTAGE-GATED POTASSIUM CHANNEL"/>
    <property type="match status" value="1"/>
</dbReference>
<evidence type="ECO:0000256" key="5">
    <source>
        <dbReference type="ARBA" id="ARBA00022692"/>
    </source>
</evidence>
<dbReference type="FunFam" id="1.10.287.70:FF:000005">
    <property type="entry name" value="potassium voltage-gated channel subfamily G member 1"/>
    <property type="match status" value="1"/>
</dbReference>
<evidence type="ECO:0000256" key="9">
    <source>
        <dbReference type="ARBA" id="ARBA00022989"/>
    </source>
</evidence>
<keyword evidence="3" id="KW-1003">Cell membrane</keyword>
<dbReference type="GO" id="GO:0005251">
    <property type="term" value="F:delayed rectifier potassium channel activity"/>
    <property type="evidence" value="ECO:0007669"/>
    <property type="project" value="TreeGrafter"/>
</dbReference>
<reference evidence="16" key="2">
    <citation type="submission" date="2025-09" db="UniProtKB">
        <authorList>
            <consortium name="Ensembl"/>
        </authorList>
    </citation>
    <scope>IDENTIFICATION</scope>
</reference>
<dbReference type="Pfam" id="PF02214">
    <property type="entry name" value="BTB_2"/>
    <property type="match status" value="1"/>
</dbReference>
<dbReference type="InterPro" id="IPR027359">
    <property type="entry name" value="Volt_channel_dom_sf"/>
</dbReference>
<dbReference type="GO" id="GO:0008076">
    <property type="term" value="C:voltage-gated potassium channel complex"/>
    <property type="evidence" value="ECO:0007669"/>
    <property type="project" value="InterPro"/>
</dbReference>
<dbReference type="Gene3D" id="3.30.710.10">
    <property type="entry name" value="Potassium Channel Kv1.1, Chain A"/>
    <property type="match status" value="1"/>
</dbReference>
<sequence>MNLVTPSSSASPRPSQALQPVRGLRLHKICTSGVAPKGGLHLLSRGLLQAAVVSSLNPAELITLSGAAGNSVNVILNVGGSRYVLPRDWMRHCPLDRVRRLRACVSEDEVLELCDDWDREANEFFFDRHAEAFSVILAYARHGHHLRLLPQMCELSFHGELRYWGLDGAVCLEACCLRRLDERMAECAYSDDRNSEESPEDIGPPHDPPWLERMRKTFEEPGSSVPAHILAAVSVLFVLISVGILCASTLPGWKANEENIGTDEHRIIEAVCIGWFTAECIVRFLIARDRCHFFQQPLNAIDVLAITPYYVSVAMGSTSGSSPQLQRAGVTLRVLRMLRIFWLLKLARHSLGLQTLGLTLRRCYREMGMLLVFVAVAMAIFAALAQLLECGLDTENQNPDFASIPSACWWVIISMTTVGYGDMFPMSTPGRILGGACVVSGIVLLALPITFIYHSFVQCYTELRIRAARYSRFSHPDLLDSDMK</sequence>
<dbReference type="PRINTS" id="PR01491">
    <property type="entry name" value="KVCHANNEL"/>
</dbReference>
<dbReference type="Ensembl" id="ENSEBUT00000002302.1">
    <property type="protein sequence ID" value="ENSEBUP00000001958.1"/>
    <property type="gene ID" value="ENSEBUG00000001583.1"/>
</dbReference>
<feature type="transmembrane region" description="Helical" evidence="13">
    <location>
        <begin position="400"/>
        <end position="420"/>
    </location>
</feature>
<protein>
    <submittedName>
        <fullName evidence="16">Potassium voltage-gated channel, subfamily G, member 3</fullName>
    </submittedName>
</protein>
<dbReference type="SUPFAM" id="SSF54695">
    <property type="entry name" value="POZ domain"/>
    <property type="match status" value="1"/>
</dbReference>
<dbReference type="Gene3D" id="1.20.120.350">
    <property type="entry name" value="Voltage-gated potassium channels. Chain C"/>
    <property type="match status" value="1"/>
</dbReference>
<keyword evidence="5 13" id="KW-0812">Transmembrane</keyword>
<feature type="domain" description="Ion transport" evidence="14">
    <location>
        <begin position="230"/>
        <end position="462"/>
    </location>
</feature>
<evidence type="ECO:0000259" key="14">
    <source>
        <dbReference type="Pfam" id="PF00520"/>
    </source>
</evidence>
<keyword evidence="17" id="KW-1185">Reference proteome</keyword>
<evidence type="ECO:0000256" key="8">
    <source>
        <dbReference type="ARBA" id="ARBA00022958"/>
    </source>
</evidence>
<evidence type="ECO:0000313" key="16">
    <source>
        <dbReference type="Ensembl" id="ENSEBUP00000001958.1"/>
    </source>
</evidence>
<evidence type="ECO:0000256" key="2">
    <source>
        <dbReference type="ARBA" id="ARBA00022448"/>
    </source>
</evidence>
<dbReference type="InterPro" id="IPR028325">
    <property type="entry name" value="VG_K_chnl"/>
</dbReference>
<dbReference type="InterPro" id="IPR003131">
    <property type="entry name" value="T1-type_BTB"/>
</dbReference>
<evidence type="ECO:0000256" key="10">
    <source>
        <dbReference type="ARBA" id="ARBA00023065"/>
    </source>
</evidence>
<evidence type="ECO:0000256" key="11">
    <source>
        <dbReference type="ARBA" id="ARBA00023136"/>
    </source>
</evidence>
<dbReference type="Pfam" id="PF00520">
    <property type="entry name" value="Ion_trans"/>
    <property type="match status" value="1"/>
</dbReference>
<keyword evidence="12" id="KW-0407">Ion channel</keyword>
<dbReference type="GO" id="GO:0001508">
    <property type="term" value="P:action potential"/>
    <property type="evidence" value="ECO:0007669"/>
    <property type="project" value="TreeGrafter"/>
</dbReference>
<keyword evidence="11 13" id="KW-0472">Membrane</keyword>